<dbReference type="EMBL" id="LXQA011080223">
    <property type="protein sequence ID" value="MCI83993.1"/>
    <property type="molecule type" value="Genomic_DNA"/>
</dbReference>
<comment type="caution">
    <text evidence="1">The sequence shown here is derived from an EMBL/GenBank/DDBJ whole genome shotgun (WGS) entry which is preliminary data.</text>
</comment>
<protein>
    <submittedName>
        <fullName evidence="1">Uncharacterized protein</fullName>
    </submittedName>
</protein>
<evidence type="ECO:0000313" key="2">
    <source>
        <dbReference type="Proteomes" id="UP000265520"/>
    </source>
</evidence>
<proteinExistence type="predicted"/>
<sequence>VGVVHVGGGTMLEMVVLSSGGLEMYGDATAAARGQRENGEVRDRNEGCCSLFTNVSLLLT</sequence>
<accession>A0A392V989</accession>
<evidence type="ECO:0000313" key="1">
    <source>
        <dbReference type="EMBL" id="MCI83993.1"/>
    </source>
</evidence>
<organism evidence="1 2">
    <name type="scientific">Trifolium medium</name>
    <dbReference type="NCBI Taxonomy" id="97028"/>
    <lineage>
        <taxon>Eukaryota</taxon>
        <taxon>Viridiplantae</taxon>
        <taxon>Streptophyta</taxon>
        <taxon>Embryophyta</taxon>
        <taxon>Tracheophyta</taxon>
        <taxon>Spermatophyta</taxon>
        <taxon>Magnoliopsida</taxon>
        <taxon>eudicotyledons</taxon>
        <taxon>Gunneridae</taxon>
        <taxon>Pentapetalae</taxon>
        <taxon>rosids</taxon>
        <taxon>fabids</taxon>
        <taxon>Fabales</taxon>
        <taxon>Fabaceae</taxon>
        <taxon>Papilionoideae</taxon>
        <taxon>50 kb inversion clade</taxon>
        <taxon>NPAAA clade</taxon>
        <taxon>Hologalegina</taxon>
        <taxon>IRL clade</taxon>
        <taxon>Trifolieae</taxon>
        <taxon>Trifolium</taxon>
    </lineage>
</organism>
<keyword evidence="2" id="KW-1185">Reference proteome</keyword>
<feature type="non-terminal residue" evidence="1">
    <location>
        <position position="1"/>
    </location>
</feature>
<dbReference type="AlphaFoldDB" id="A0A392V989"/>
<reference evidence="1 2" key="1">
    <citation type="journal article" date="2018" name="Front. Plant Sci.">
        <title>Red Clover (Trifolium pratense) and Zigzag Clover (T. medium) - A Picture of Genomic Similarities and Differences.</title>
        <authorList>
            <person name="Dluhosova J."/>
            <person name="Istvanek J."/>
            <person name="Nedelnik J."/>
            <person name="Repkova J."/>
        </authorList>
    </citation>
    <scope>NUCLEOTIDE SEQUENCE [LARGE SCALE GENOMIC DNA]</scope>
    <source>
        <strain evidence="2">cv. 10/8</strain>
        <tissue evidence="1">Leaf</tissue>
    </source>
</reference>
<name>A0A392V989_9FABA</name>
<dbReference type="Proteomes" id="UP000265520">
    <property type="component" value="Unassembled WGS sequence"/>
</dbReference>